<dbReference type="InterPro" id="IPR039424">
    <property type="entry name" value="SBP_5"/>
</dbReference>
<accession>A0A9W5QF07</accession>
<dbReference type="Gene3D" id="3.90.76.10">
    <property type="entry name" value="Dipeptide-binding Protein, Domain 1"/>
    <property type="match status" value="1"/>
</dbReference>
<protein>
    <submittedName>
        <fullName evidence="4">Oligopeptide-binding protein oppA</fullName>
    </submittedName>
</protein>
<dbReference type="Gene3D" id="3.10.105.10">
    <property type="entry name" value="Dipeptide-binding Protein, Domain 3"/>
    <property type="match status" value="1"/>
</dbReference>
<feature type="domain" description="Solute-binding protein family 5" evidence="2">
    <location>
        <begin position="179"/>
        <end position="498"/>
    </location>
</feature>
<evidence type="ECO:0000256" key="1">
    <source>
        <dbReference type="ARBA" id="ARBA00023125"/>
    </source>
</evidence>
<dbReference type="RefSeq" id="WP_000470206.1">
    <property type="nucleotide sequence ID" value="NZ_KB976759.1"/>
</dbReference>
<dbReference type="GO" id="GO:0003677">
    <property type="term" value="F:DNA binding"/>
    <property type="evidence" value="ECO:0007669"/>
    <property type="project" value="UniProtKB-KW"/>
</dbReference>
<dbReference type="EMBL" id="AHEJ01000084">
    <property type="protein sequence ID" value="EOP60835.1"/>
    <property type="molecule type" value="Genomic_DNA"/>
</dbReference>
<gene>
    <name evidence="4" type="ORF">IGU_04716</name>
</gene>
<dbReference type="Pfam" id="PF12793">
    <property type="entry name" value="SgrR_N"/>
    <property type="match status" value="1"/>
</dbReference>
<evidence type="ECO:0000313" key="4">
    <source>
        <dbReference type="EMBL" id="EOP60835.1"/>
    </source>
</evidence>
<proteinExistence type="predicted"/>
<dbReference type="GO" id="GO:1904680">
    <property type="term" value="F:peptide transmembrane transporter activity"/>
    <property type="evidence" value="ECO:0007669"/>
    <property type="project" value="TreeGrafter"/>
</dbReference>
<dbReference type="PANTHER" id="PTHR30290:SF72">
    <property type="entry name" value="HTH-TYPE TRANSCRIPTIONAL REGULATOR SGRR"/>
    <property type="match status" value="1"/>
</dbReference>
<dbReference type="PANTHER" id="PTHR30290">
    <property type="entry name" value="PERIPLASMIC BINDING COMPONENT OF ABC TRANSPORTER"/>
    <property type="match status" value="1"/>
</dbReference>
<dbReference type="InterPro" id="IPR000914">
    <property type="entry name" value="SBP_5_dom"/>
</dbReference>
<comment type="caution">
    <text evidence="4">The sequence shown here is derived from an EMBL/GenBank/DDBJ whole genome shotgun (WGS) entry which is preliminary data.</text>
</comment>
<dbReference type="CDD" id="cd08507">
    <property type="entry name" value="PBP2_SgrR_like"/>
    <property type="match status" value="1"/>
</dbReference>
<feature type="domain" description="Transcriptional regulator SgrR N-terminal HTH" evidence="3">
    <location>
        <begin position="4"/>
        <end position="94"/>
    </location>
</feature>
<dbReference type="Proteomes" id="UP000013989">
    <property type="component" value="Unassembled WGS sequence"/>
</dbReference>
<evidence type="ECO:0000259" key="3">
    <source>
        <dbReference type="Pfam" id="PF12793"/>
    </source>
</evidence>
<sequence>MFILDQYIELWIAYGKGKKEGERLEVTVQNISGTLFCTERNSKLIIKKLDELNWIKWFPGRGRGNRSKLIFQKHPMSLILDRGKEIMKKGDVKSGSIFVERYSSHFPSVKGEYHSWVDSIFGHKVEMTSEGRRDVLRLQVQMNLDITLDPVYATMRSECHMVKHIFDTLVYVDGNTNIIEPRLAFHWEYNDAEKIWTFYLRKGVHFHNGKQLTAHDVIYSLNRFIKLENNAHAWMLQHVESIRSVDDYVFEIQLHTENRMFLHMLSAEQCSIVNEDEAGGLIGTGPFQLYKSNENLFILEGHPLYFRERPFLDRVELWNVEQGVGTYDVLVKAQYKDKEKHNKELSRLESNVTYITCNLTKEGPMQDELFRKALYNIIHGYTIVQELGRERGEVAKKLILAGESIVEIEEDVESLIKRSTYHNEVLQLYTFTGRDHVEDAQWIQKECAKYGIRVENNFLDIEELLEVSTIQKADMMHDSATISERIEDSLLYMFLTKNSFIHGQSSMDFHEKLSPYFRQEELEKRVALLRDIEDTLLRQIHIIPLYRNKQEVSTHEKVQNIMINSQGWIDFYNIWFKS</sequence>
<evidence type="ECO:0000259" key="2">
    <source>
        <dbReference type="Pfam" id="PF00496"/>
    </source>
</evidence>
<dbReference type="SUPFAM" id="SSF53850">
    <property type="entry name" value="Periplasmic binding protein-like II"/>
    <property type="match status" value="1"/>
</dbReference>
<dbReference type="AlphaFoldDB" id="A0A9W5QF07"/>
<evidence type="ECO:0000313" key="5">
    <source>
        <dbReference type="Proteomes" id="UP000013989"/>
    </source>
</evidence>
<dbReference type="InterPro" id="IPR025370">
    <property type="entry name" value="SgrR_HTH_N"/>
</dbReference>
<dbReference type="GO" id="GO:0015833">
    <property type="term" value="P:peptide transport"/>
    <property type="evidence" value="ECO:0007669"/>
    <property type="project" value="TreeGrafter"/>
</dbReference>
<dbReference type="Gene3D" id="3.40.190.10">
    <property type="entry name" value="Periplasmic binding protein-like II"/>
    <property type="match status" value="1"/>
</dbReference>
<reference evidence="4 5" key="1">
    <citation type="submission" date="2012-12" db="EMBL/GenBank/DDBJ databases">
        <title>The Genome Sequence of Bacillus cereus ISP2954.</title>
        <authorList>
            <consortium name="The Broad Institute Genome Sequencing Platform"/>
            <consortium name="The Broad Institute Genome Sequencing Center for Infectious Disease"/>
            <person name="Feldgarden M."/>
            <person name="Van der Auwera G.A."/>
            <person name="Mahillon J."/>
            <person name="Duprez V."/>
            <person name="Timmery S."/>
            <person name="Mattelet C."/>
            <person name="Dierick K."/>
            <person name="Sun M."/>
            <person name="Yu Z."/>
            <person name="Zhu L."/>
            <person name="Hu X."/>
            <person name="Shank E.B."/>
            <person name="Swiecicka I."/>
            <person name="Hansen B.M."/>
            <person name="Andrup L."/>
            <person name="Walker B."/>
            <person name="Young S.K."/>
            <person name="Zeng Q."/>
            <person name="Gargeya S."/>
            <person name="Fitzgerald M."/>
            <person name="Haas B."/>
            <person name="Abouelleil A."/>
            <person name="Alvarado L."/>
            <person name="Arachchi H.M."/>
            <person name="Berlin A.M."/>
            <person name="Chapman S.B."/>
            <person name="Dewar J."/>
            <person name="Goldberg J."/>
            <person name="Griggs A."/>
            <person name="Gujja S."/>
            <person name="Hansen M."/>
            <person name="Howarth C."/>
            <person name="Imamovic A."/>
            <person name="Larimer J."/>
            <person name="McCowan C."/>
            <person name="Murphy C."/>
            <person name="Neiman D."/>
            <person name="Pearson M."/>
            <person name="Priest M."/>
            <person name="Roberts A."/>
            <person name="Saif S."/>
            <person name="Shea T."/>
            <person name="Sisk P."/>
            <person name="Sykes S."/>
            <person name="Wortman J."/>
            <person name="Nusbaum C."/>
            <person name="Birren B."/>
        </authorList>
    </citation>
    <scope>NUCLEOTIDE SEQUENCE [LARGE SCALE GENOMIC DNA]</scope>
    <source>
        <strain evidence="4 5">ISP2954</strain>
    </source>
</reference>
<dbReference type="Pfam" id="PF00496">
    <property type="entry name" value="SBP_bac_5"/>
    <property type="match status" value="1"/>
</dbReference>
<name>A0A9W5QF07_BACCE</name>
<organism evidence="4 5">
    <name type="scientific">Bacillus cereus ISP2954</name>
    <dbReference type="NCBI Taxonomy" id="1053215"/>
    <lineage>
        <taxon>Bacteria</taxon>
        <taxon>Bacillati</taxon>
        <taxon>Bacillota</taxon>
        <taxon>Bacilli</taxon>
        <taxon>Bacillales</taxon>
        <taxon>Bacillaceae</taxon>
        <taxon>Bacillus</taxon>
        <taxon>Bacillus cereus group</taxon>
    </lineage>
</organism>
<keyword evidence="1" id="KW-0238">DNA-binding</keyword>